<dbReference type="PANTHER" id="PTHR45786">
    <property type="entry name" value="DNA BINDING PROTEIN-LIKE"/>
    <property type="match status" value="1"/>
</dbReference>
<reference evidence="2" key="2">
    <citation type="submission" date="2018-03" db="EMBL/GenBank/DDBJ databases">
        <title>The Triticum urartu genome reveals the dynamic nature of wheat genome evolution.</title>
        <authorList>
            <person name="Ling H."/>
            <person name="Ma B."/>
            <person name="Shi X."/>
            <person name="Liu H."/>
            <person name="Dong L."/>
            <person name="Sun H."/>
            <person name="Cao Y."/>
            <person name="Gao Q."/>
            <person name="Zheng S."/>
            <person name="Li Y."/>
            <person name="Yu Y."/>
            <person name="Du H."/>
            <person name="Qi M."/>
            <person name="Li Y."/>
            <person name="Yu H."/>
            <person name="Cui Y."/>
            <person name="Wang N."/>
            <person name="Chen C."/>
            <person name="Wu H."/>
            <person name="Zhao Y."/>
            <person name="Zhang J."/>
            <person name="Li Y."/>
            <person name="Zhou W."/>
            <person name="Zhang B."/>
            <person name="Hu W."/>
            <person name="Eijk M."/>
            <person name="Tang J."/>
            <person name="Witsenboer H."/>
            <person name="Zhao S."/>
            <person name="Li Z."/>
            <person name="Zhang A."/>
            <person name="Wang D."/>
            <person name="Liang C."/>
        </authorList>
    </citation>
    <scope>NUCLEOTIDE SEQUENCE [LARGE SCALE GENOMIC DNA]</scope>
    <source>
        <strain evidence="2">cv. G1812</strain>
    </source>
</reference>
<dbReference type="EnsemblPlants" id="TuG1812G0100001146.01.T01">
    <property type="protein sequence ID" value="TuG1812G0100001146.01.T01.cds390967"/>
    <property type="gene ID" value="TuG1812G0100001146.01"/>
</dbReference>
<evidence type="ECO:0000259" key="1">
    <source>
        <dbReference type="Pfam" id="PF14214"/>
    </source>
</evidence>
<dbReference type="Proteomes" id="UP000015106">
    <property type="component" value="Chromosome 1"/>
</dbReference>
<dbReference type="Pfam" id="PF14214">
    <property type="entry name" value="Helitron_like_N"/>
    <property type="match status" value="1"/>
</dbReference>
<reference evidence="2" key="3">
    <citation type="submission" date="2022-06" db="UniProtKB">
        <authorList>
            <consortium name="EnsemblPlants"/>
        </authorList>
    </citation>
    <scope>IDENTIFICATION</scope>
</reference>
<evidence type="ECO:0000313" key="2">
    <source>
        <dbReference type="EnsemblPlants" id="TuG1812G0100001146.01.T01.cds390967"/>
    </source>
</evidence>
<dbReference type="AlphaFoldDB" id="A0A8R7JWN1"/>
<dbReference type="InterPro" id="IPR025476">
    <property type="entry name" value="Helitron_helicase-like"/>
</dbReference>
<reference evidence="3" key="1">
    <citation type="journal article" date="2013" name="Nature">
        <title>Draft genome of the wheat A-genome progenitor Triticum urartu.</title>
        <authorList>
            <person name="Ling H.Q."/>
            <person name="Zhao S."/>
            <person name="Liu D."/>
            <person name="Wang J."/>
            <person name="Sun H."/>
            <person name="Zhang C."/>
            <person name="Fan H."/>
            <person name="Li D."/>
            <person name="Dong L."/>
            <person name="Tao Y."/>
            <person name="Gao C."/>
            <person name="Wu H."/>
            <person name="Li Y."/>
            <person name="Cui Y."/>
            <person name="Guo X."/>
            <person name="Zheng S."/>
            <person name="Wang B."/>
            <person name="Yu K."/>
            <person name="Liang Q."/>
            <person name="Yang W."/>
            <person name="Lou X."/>
            <person name="Chen J."/>
            <person name="Feng M."/>
            <person name="Jian J."/>
            <person name="Zhang X."/>
            <person name="Luo G."/>
            <person name="Jiang Y."/>
            <person name="Liu J."/>
            <person name="Wang Z."/>
            <person name="Sha Y."/>
            <person name="Zhang B."/>
            <person name="Wu H."/>
            <person name="Tang D."/>
            <person name="Shen Q."/>
            <person name="Xue P."/>
            <person name="Zou S."/>
            <person name="Wang X."/>
            <person name="Liu X."/>
            <person name="Wang F."/>
            <person name="Yang Y."/>
            <person name="An X."/>
            <person name="Dong Z."/>
            <person name="Zhang K."/>
            <person name="Zhang X."/>
            <person name="Luo M.C."/>
            <person name="Dvorak J."/>
            <person name="Tong Y."/>
            <person name="Wang J."/>
            <person name="Yang H."/>
            <person name="Li Z."/>
            <person name="Wang D."/>
            <person name="Zhang A."/>
            <person name="Wang J."/>
        </authorList>
    </citation>
    <scope>NUCLEOTIDE SEQUENCE</scope>
    <source>
        <strain evidence="3">cv. G1812</strain>
    </source>
</reference>
<dbReference type="Gramene" id="TuG1812G0100001146.01.T01">
    <property type="protein sequence ID" value="TuG1812G0100001146.01.T01.cds390967"/>
    <property type="gene ID" value="TuG1812G0100001146.01"/>
</dbReference>
<keyword evidence="3" id="KW-1185">Reference proteome</keyword>
<feature type="domain" description="Helitron helicase-like" evidence="1">
    <location>
        <begin position="229"/>
        <end position="395"/>
    </location>
</feature>
<evidence type="ECO:0000313" key="3">
    <source>
        <dbReference type="Proteomes" id="UP000015106"/>
    </source>
</evidence>
<organism evidence="2 3">
    <name type="scientific">Triticum urartu</name>
    <name type="common">Red wild einkorn</name>
    <name type="synonym">Crithodium urartu</name>
    <dbReference type="NCBI Taxonomy" id="4572"/>
    <lineage>
        <taxon>Eukaryota</taxon>
        <taxon>Viridiplantae</taxon>
        <taxon>Streptophyta</taxon>
        <taxon>Embryophyta</taxon>
        <taxon>Tracheophyta</taxon>
        <taxon>Spermatophyta</taxon>
        <taxon>Magnoliopsida</taxon>
        <taxon>Liliopsida</taxon>
        <taxon>Poales</taxon>
        <taxon>Poaceae</taxon>
        <taxon>BOP clade</taxon>
        <taxon>Pooideae</taxon>
        <taxon>Triticodae</taxon>
        <taxon>Triticeae</taxon>
        <taxon>Triticinae</taxon>
        <taxon>Triticum</taxon>
    </lineage>
</organism>
<proteinExistence type="predicted"/>
<accession>A0A8R7JWN1</accession>
<protein>
    <recommendedName>
        <fullName evidence="1">Helitron helicase-like domain-containing protein</fullName>
    </recommendedName>
</protein>
<dbReference type="PANTHER" id="PTHR45786:SF76">
    <property type="entry name" value="OS08G0300100 PROTEIN"/>
    <property type="match status" value="1"/>
</dbReference>
<sequence length="891" mass="101094">MFAMTSMGAKIDESINDGRGPYIFKISGQVCHRVGSMRPSRGQRPEYAQLYIFDTECEVSNRINVASSSRTGSSSCTTSSSRIASSTRTLFQANEGIVQSLITMLNTHNPIVKLFRTASQRLHGNDSDHLYIRIYGKPDAHGDIYSAPVASEVVGLVVGDLGSSNVGRDIIIEDHSSRLQQINEKHCKFMSMQYPLLFPYGEDGYHDELMCLLVSNASNQRQKVTMLEYYAYRLHDRPNDFNTPLRCKRLTQAYFVDGYCSVETFRIAFYCKPSFQRKYRSSSFSCLADSVSRGITSGSSVGQRIILPSSFTGGPCYLYQNYQDSIAICRKYCCPDLFVTFTSNAAWPEITEALSSIPGQEPSDRPDIVNRVFKMKLNILMDDIKKKQFFGPINAGNKRSLKLIFPSLNIVFCRLLNMFYIPVVIYTVEFQKRGLPHVHIIIWLAKEAPLDAQKIDSYISAQLPDPIKDPIGYEVVSSFMVHGPCGPLGQSSPCMSEGKCTKFYPKEFCEQTTVRENGFTEYARPNNGITARKNNVDIDNRFIVPHNVDLVVKYQAHINVEKVNHDGMHKYLFKYVTKGFDCARIGLHGNFSTSASSTETVNEIDNYLECRCVTPNDAAWRLQQYDIHHTDPSVERLPVHLPLENNVIYSEDDNLEQVIEDPKNVTTKLTAWLDANMQHPEARQYTYIEFPEYWTWHQQGKYWDHRRGPQKKIGRVAHVNPSQGEPFYLRMLLNIRKGPTSFTDIRTISGQEYPTFCSACEALGLLGDDQEWSNALKDAARWASPFQLRQLFVTLLLFCNVTNPIKLFEEHASMMSEDIAHRLNLHPSQLSSSSLDSYVTSCLLIELDKLLKDSGYCLSHFSLPLPDDIGNASAQNRLLLDELTYDIPNMT</sequence>
<name>A0A8R7JWN1_TRIUA</name>